<accession>A0A7W0DW35</accession>
<proteinExistence type="predicted"/>
<dbReference type="Pfam" id="PF13359">
    <property type="entry name" value="DDE_Tnp_4"/>
    <property type="match status" value="1"/>
</dbReference>
<dbReference type="GO" id="GO:0046872">
    <property type="term" value="F:metal ion binding"/>
    <property type="evidence" value="ECO:0007669"/>
    <property type="project" value="UniProtKB-KW"/>
</dbReference>
<dbReference type="Proteomes" id="UP000545761">
    <property type="component" value="Unassembled WGS sequence"/>
</dbReference>
<evidence type="ECO:0000256" key="3">
    <source>
        <dbReference type="SAM" id="MobiDB-lite"/>
    </source>
</evidence>
<dbReference type="EMBL" id="JACEHE010000056">
    <property type="protein sequence ID" value="MBA2951823.1"/>
    <property type="molecule type" value="Genomic_DNA"/>
</dbReference>
<evidence type="ECO:0000259" key="4">
    <source>
        <dbReference type="Pfam" id="PF13359"/>
    </source>
</evidence>
<evidence type="ECO:0000313" key="5">
    <source>
        <dbReference type="EMBL" id="MBA2951823.1"/>
    </source>
</evidence>
<sequence>MAVRGPPGTLLGDHHRSLQPPRRAPARPRTGCRRRPWLHRPGRRPGQPGGHHRLQGARTKPLTPAKKQVNKLIASVRAVCEHAFAHLKNWRIITKLRRRPVRDDAAAGAARADQHRSRTLTDDLGSRQPPASSTSTRSLTHTSPADLRVRSWRRLNRVVG</sequence>
<keyword evidence="2" id="KW-0479">Metal-binding</keyword>
<feature type="region of interest" description="Disordered" evidence="3">
    <location>
        <begin position="104"/>
        <end position="145"/>
    </location>
</feature>
<comment type="cofactor">
    <cofactor evidence="1">
        <name>a divalent metal cation</name>
        <dbReference type="ChEBI" id="CHEBI:60240"/>
    </cofactor>
</comment>
<feature type="compositionally biased region" description="Basic and acidic residues" evidence="3">
    <location>
        <begin position="112"/>
        <end position="125"/>
    </location>
</feature>
<feature type="domain" description="DDE Tnp4" evidence="4">
    <location>
        <begin position="57"/>
        <end position="98"/>
    </location>
</feature>
<evidence type="ECO:0000313" key="6">
    <source>
        <dbReference type="Proteomes" id="UP000545761"/>
    </source>
</evidence>
<protein>
    <recommendedName>
        <fullName evidence="4">DDE Tnp4 domain-containing protein</fullName>
    </recommendedName>
</protein>
<dbReference type="InterPro" id="IPR027806">
    <property type="entry name" value="HARBI1_dom"/>
</dbReference>
<evidence type="ECO:0000256" key="2">
    <source>
        <dbReference type="ARBA" id="ARBA00022723"/>
    </source>
</evidence>
<feature type="region of interest" description="Disordered" evidence="3">
    <location>
        <begin position="1"/>
        <end position="66"/>
    </location>
</feature>
<evidence type="ECO:0000256" key="1">
    <source>
        <dbReference type="ARBA" id="ARBA00001968"/>
    </source>
</evidence>
<name>A0A7W0DW35_9ACTN</name>
<feature type="compositionally biased region" description="Low complexity" evidence="3">
    <location>
        <begin position="132"/>
        <end position="143"/>
    </location>
</feature>
<reference evidence="5 6" key="1">
    <citation type="submission" date="2020-07" db="EMBL/GenBank/DDBJ databases">
        <title>Streptomyces isolated from Indian soil.</title>
        <authorList>
            <person name="Mandal S."/>
            <person name="Maiti P.K."/>
        </authorList>
    </citation>
    <scope>NUCLEOTIDE SEQUENCE [LARGE SCALE GENOMIC DNA]</scope>
    <source>
        <strain evidence="5 6">PSKA28</strain>
    </source>
</reference>
<dbReference type="AlphaFoldDB" id="A0A7W0DW35"/>
<comment type="caution">
    <text evidence="5">The sequence shown here is derived from an EMBL/GenBank/DDBJ whole genome shotgun (WGS) entry which is preliminary data.</text>
</comment>
<feature type="compositionally biased region" description="Basic residues" evidence="3">
    <location>
        <begin position="24"/>
        <end position="43"/>
    </location>
</feature>
<organism evidence="5 6">
    <name type="scientific">Streptomyces himalayensis subsp. himalayensis</name>
    <dbReference type="NCBI Taxonomy" id="2756131"/>
    <lineage>
        <taxon>Bacteria</taxon>
        <taxon>Bacillati</taxon>
        <taxon>Actinomycetota</taxon>
        <taxon>Actinomycetes</taxon>
        <taxon>Kitasatosporales</taxon>
        <taxon>Streptomycetaceae</taxon>
        <taxon>Streptomyces</taxon>
        <taxon>Streptomyces himalayensis</taxon>
    </lineage>
</organism>
<gene>
    <name evidence="5" type="ORF">H1D24_40255</name>
</gene>